<dbReference type="InterPro" id="IPR032856">
    <property type="entry name" value="GDE_N_bis"/>
</dbReference>
<accession>A0A1H1RED3</accession>
<dbReference type="AlphaFoldDB" id="A0A1H1RED3"/>
<evidence type="ECO:0000313" key="3">
    <source>
        <dbReference type="EMBL" id="SDS33906.1"/>
    </source>
</evidence>
<organism evidence="3 4">
    <name type="scientific">Nocardioides scoriae</name>
    <dbReference type="NCBI Taxonomy" id="642780"/>
    <lineage>
        <taxon>Bacteria</taxon>
        <taxon>Bacillati</taxon>
        <taxon>Actinomycetota</taxon>
        <taxon>Actinomycetes</taxon>
        <taxon>Propionibacteriales</taxon>
        <taxon>Nocardioidaceae</taxon>
        <taxon>Nocardioides</taxon>
    </lineage>
</organism>
<dbReference type="Gene3D" id="1.50.10.10">
    <property type="match status" value="1"/>
</dbReference>
<evidence type="ECO:0000259" key="2">
    <source>
        <dbReference type="Pfam" id="PF22422"/>
    </source>
</evidence>
<sequence length="652" mass="69254">MLSDADGQVRPRGGGVAGWYVDDVRLVRRLEVGVEHSPLELVRADASGTSRHEFAYVARGLGDHQPDPTVLLERVRTLAPDGVEERLRVSSSAREAVDVVLHLDVESDLAPMHAVKQGEALPARAPVRDDAAGELVWEGRGRELRLALADVDDVALDDATARLSWRRRLGPGASVEVGVRLRSVGTPRFGPGGPVGWAERVAVQAPDPRLGRLLTRSLLDLEGLLLRDGADGSPGDRFLAAGSPWFLTLFGRDSLWAARLLLPVDTDLALSTLRVLAARQGERDDPATEEQPGKILHEVRDPDLDHQLPPLYYGTVDATPLFVCLLADAARWGADPEQVRALLPAARRCLEWVLEQSRETGWLRYVDTSGTGLSNQGWKDSFDSVQHADGRLAEAPIALCEVQAYAHEAAVAGSALLAAHGEPPVPGLLEWASDLRARFARDFWVETPEGGHVAIALDRDGARVDSVTSNLGHLLGTGILDGARSRRVAEVLVGELRSGFGVHTLTPRSPRFSRLSYHGGSVWPHDTAIAVRGLAAEGHHDAAALLAADLVRAAEGFGQRFPELYAGDAADAVTSPAAYPAACRPQAWSAAGAVAALVAATGVDVDPDGTRSVPERVGTALGPFALRGLRAGGRPLDVTVDAAGGTTVGDAS</sequence>
<evidence type="ECO:0000313" key="4">
    <source>
        <dbReference type="Proteomes" id="UP000198859"/>
    </source>
</evidence>
<dbReference type="SUPFAM" id="SSF48208">
    <property type="entry name" value="Six-hairpin glycosidases"/>
    <property type="match status" value="1"/>
</dbReference>
<dbReference type="STRING" id="642780.SAMN04488570_1662"/>
<feature type="domain" description="Mannosylglycerate hydrolase MGH1-like glycoside hydrolase" evidence="2">
    <location>
        <begin position="336"/>
        <end position="556"/>
    </location>
</feature>
<dbReference type="InterPro" id="IPR012341">
    <property type="entry name" value="6hp_glycosidase-like_sf"/>
</dbReference>
<keyword evidence="4" id="KW-1185">Reference proteome</keyword>
<dbReference type="Proteomes" id="UP000198859">
    <property type="component" value="Chromosome I"/>
</dbReference>
<dbReference type="Pfam" id="PF22422">
    <property type="entry name" value="MGH1-like_GH"/>
    <property type="match status" value="1"/>
</dbReference>
<feature type="domain" description="Putative glycogen debranching enzyme N-terminal" evidence="1">
    <location>
        <begin position="1"/>
        <end position="179"/>
    </location>
</feature>
<dbReference type="GO" id="GO:0005975">
    <property type="term" value="P:carbohydrate metabolic process"/>
    <property type="evidence" value="ECO:0007669"/>
    <property type="project" value="InterPro"/>
</dbReference>
<protein>
    <submittedName>
        <fullName evidence="3">Amylo-alpha-1,6-glucosidase</fullName>
    </submittedName>
</protein>
<dbReference type="InterPro" id="IPR054491">
    <property type="entry name" value="MGH1-like_GH"/>
</dbReference>
<dbReference type="InterPro" id="IPR008928">
    <property type="entry name" value="6-hairpin_glycosidase_sf"/>
</dbReference>
<dbReference type="EMBL" id="LT629757">
    <property type="protein sequence ID" value="SDS33906.1"/>
    <property type="molecule type" value="Genomic_DNA"/>
</dbReference>
<evidence type="ECO:0000259" key="1">
    <source>
        <dbReference type="Pfam" id="PF14742"/>
    </source>
</evidence>
<dbReference type="Pfam" id="PF14742">
    <property type="entry name" value="GDE_N_bis"/>
    <property type="match status" value="1"/>
</dbReference>
<gene>
    <name evidence="3" type="ORF">SAMN04488570_1662</name>
</gene>
<name>A0A1H1RED3_9ACTN</name>
<proteinExistence type="predicted"/>
<reference evidence="4" key="1">
    <citation type="submission" date="2016-10" db="EMBL/GenBank/DDBJ databases">
        <authorList>
            <person name="Varghese N."/>
            <person name="Submissions S."/>
        </authorList>
    </citation>
    <scope>NUCLEOTIDE SEQUENCE [LARGE SCALE GENOMIC DNA]</scope>
    <source>
        <strain evidence="4">DSM 22127</strain>
    </source>
</reference>